<name>A0A1H8DE12_9RHOB</name>
<dbReference type="EMBL" id="FOCE01000003">
    <property type="protein sequence ID" value="SEN05591.1"/>
    <property type="molecule type" value="Genomic_DNA"/>
</dbReference>
<evidence type="ECO:0000313" key="2">
    <source>
        <dbReference type="EMBL" id="SEN05591.1"/>
    </source>
</evidence>
<dbReference type="STRING" id="933059.SAMN04488103_1035"/>
<reference evidence="2 3" key="1">
    <citation type="submission" date="2016-10" db="EMBL/GenBank/DDBJ databases">
        <authorList>
            <person name="de Groot N.N."/>
        </authorList>
    </citation>
    <scope>NUCLEOTIDE SEQUENCE [LARGE SCALE GENOMIC DNA]</scope>
    <source>
        <strain evidence="2 3">DSM 3857</strain>
    </source>
</reference>
<dbReference type="AlphaFoldDB" id="A0A1H8DE12"/>
<dbReference type="OrthoDB" id="5525128at2"/>
<keyword evidence="1" id="KW-1133">Transmembrane helix</keyword>
<accession>A0A1H8DE12</accession>
<gene>
    <name evidence="2" type="ORF">SAMN04488103_1035</name>
</gene>
<keyword evidence="1" id="KW-0472">Membrane</keyword>
<keyword evidence="1" id="KW-0812">Transmembrane</keyword>
<evidence type="ECO:0000256" key="1">
    <source>
        <dbReference type="SAM" id="Phobius"/>
    </source>
</evidence>
<dbReference type="Proteomes" id="UP000198761">
    <property type="component" value="Unassembled WGS sequence"/>
</dbReference>
<keyword evidence="3" id="KW-1185">Reference proteome</keyword>
<proteinExistence type="predicted"/>
<evidence type="ECO:0008006" key="4">
    <source>
        <dbReference type="Google" id="ProtNLM"/>
    </source>
</evidence>
<evidence type="ECO:0000313" key="3">
    <source>
        <dbReference type="Proteomes" id="UP000198761"/>
    </source>
</evidence>
<sequence length="60" mass="6228">MKQDILAFIADDQGAVTVDMVILVAGIVVLSLGVFSIVTETTLEAAAGRINDLIVSLLPS</sequence>
<feature type="transmembrane region" description="Helical" evidence="1">
    <location>
        <begin position="20"/>
        <end position="39"/>
    </location>
</feature>
<dbReference type="RefSeq" id="WP_091299198.1">
    <property type="nucleotide sequence ID" value="NZ_FOCE01000003.1"/>
</dbReference>
<organism evidence="2 3">
    <name type="scientific">Gemmobacter aquatilis</name>
    <dbReference type="NCBI Taxonomy" id="933059"/>
    <lineage>
        <taxon>Bacteria</taxon>
        <taxon>Pseudomonadati</taxon>
        <taxon>Pseudomonadota</taxon>
        <taxon>Alphaproteobacteria</taxon>
        <taxon>Rhodobacterales</taxon>
        <taxon>Paracoccaceae</taxon>
        <taxon>Gemmobacter</taxon>
    </lineage>
</organism>
<protein>
    <recommendedName>
        <fullName evidence="4">Flp pilus assembly protein, pilin Flp</fullName>
    </recommendedName>
</protein>